<reference evidence="3" key="1">
    <citation type="journal article" date="2019" name="Int. J. Syst. Evol. Microbiol.">
        <title>The Global Catalogue of Microorganisms (GCM) 10K type strain sequencing project: providing services to taxonomists for standard genome sequencing and annotation.</title>
        <authorList>
            <consortium name="The Broad Institute Genomics Platform"/>
            <consortium name="The Broad Institute Genome Sequencing Center for Infectious Disease"/>
            <person name="Wu L."/>
            <person name="Ma J."/>
        </authorList>
    </citation>
    <scope>NUCLEOTIDE SEQUENCE [LARGE SCALE GENOMIC DNA]</scope>
    <source>
        <strain evidence="3">CGMCC 1.12404</strain>
    </source>
</reference>
<evidence type="ECO:0000256" key="1">
    <source>
        <dbReference type="SAM" id="Phobius"/>
    </source>
</evidence>
<evidence type="ECO:0000313" key="2">
    <source>
        <dbReference type="EMBL" id="GGA57951.1"/>
    </source>
</evidence>
<accession>A0ABQ1H4Z3</accession>
<proteinExistence type="predicted"/>
<evidence type="ECO:0008006" key="4">
    <source>
        <dbReference type="Google" id="ProtNLM"/>
    </source>
</evidence>
<gene>
    <name evidence="2" type="ORF">GCM10007416_33940</name>
</gene>
<keyword evidence="1" id="KW-0472">Membrane</keyword>
<evidence type="ECO:0000313" key="3">
    <source>
        <dbReference type="Proteomes" id="UP000617979"/>
    </source>
</evidence>
<protein>
    <recommendedName>
        <fullName evidence="4">TcpE family protein</fullName>
    </recommendedName>
</protein>
<organism evidence="2 3">
    <name type="scientific">Kroppenstedtia guangzhouensis</name>
    <dbReference type="NCBI Taxonomy" id="1274356"/>
    <lineage>
        <taxon>Bacteria</taxon>
        <taxon>Bacillati</taxon>
        <taxon>Bacillota</taxon>
        <taxon>Bacilli</taxon>
        <taxon>Bacillales</taxon>
        <taxon>Thermoactinomycetaceae</taxon>
        <taxon>Kroppenstedtia</taxon>
    </lineage>
</organism>
<dbReference type="RefSeq" id="WP_188433674.1">
    <property type="nucleotide sequence ID" value="NZ_BMEX01000027.1"/>
</dbReference>
<name>A0ABQ1H4Z3_9BACL</name>
<keyword evidence="3" id="KW-1185">Reference proteome</keyword>
<keyword evidence="1" id="KW-0812">Transmembrane</keyword>
<dbReference type="EMBL" id="BMEX01000027">
    <property type="protein sequence ID" value="GGA57951.1"/>
    <property type="molecule type" value="Genomic_DNA"/>
</dbReference>
<feature type="transmembrane region" description="Helical" evidence="1">
    <location>
        <begin position="56"/>
        <end position="73"/>
    </location>
</feature>
<sequence>MRELDTYTEVLKVKRLFRHLEGIPIPLPFPATTTALVAGILLEVVMFKWVPYGNPLIKYVIIPLGTASFISYYEPEGINLFQQAYRQVRRRLRPRRRVVNRAVSLKGMRKQYPHMTYIHRN</sequence>
<comment type="caution">
    <text evidence="2">The sequence shown here is derived from an EMBL/GenBank/DDBJ whole genome shotgun (WGS) entry which is preliminary data.</text>
</comment>
<feature type="transmembrane region" description="Helical" evidence="1">
    <location>
        <begin position="25"/>
        <end position="50"/>
    </location>
</feature>
<dbReference type="Proteomes" id="UP000617979">
    <property type="component" value="Unassembled WGS sequence"/>
</dbReference>
<keyword evidence="1" id="KW-1133">Transmembrane helix</keyword>